<dbReference type="CDD" id="cd08249">
    <property type="entry name" value="enoyl_reductase_like"/>
    <property type="match status" value="1"/>
</dbReference>
<dbReference type="InterPro" id="IPR036291">
    <property type="entry name" value="NAD(P)-bd_dom_sf"/>
</dbReference>
<protein>
    <recommendedName>
        <fullName evidence="3">Enoyl reductase (ER) domain-containing protein</fullName>
    </recommendedName>
</protein>
<dbReference type="Gene3D" id="3.40.50.720">
    <property type="entry name" value="NAD(P)-binding Rossmann-like Domain"/>
    <property type="match status" value="1"/>
</dbReference>
<feature type="domain" description="Enoyl reductase (ER)" evidence="3">
    <location>
        <begin position="14"/>
        <end position="340"/>
    </location>
</feature>
<dbReference type="AlphaFoldDB" id="A0AAV9NSD3"/>
<dbReference type="RefSeq" id="XP_064711137.1">
    <property type="nucleotide sequence ID" value="XM_064848513.1"/>
</dbReference>
<dbReference type="SUPFAM" id="SSF50129">
    <property type="entry name" value="GroES-like"/>
    <property type="match status" value="1"/>
</dbReference>
<keyword evidence="2" id="KW-0560">Oxidoreductase</keyword>
<dbReference type="SMART" id="SM00829">
    <property type="entry name" value="PKS_ER"/>
    <property type="match status" value="1"/>
</dbReference>
<dbReference type="Pfam" id="PF08240">
    <property type="entry name" value="ADH_N"/>
    <property type="match status" value="1"/>
</dbReference>
<dbReference type="Gene3D" id="3.90.180.10">
    <property type="entry name" value="Medium-chain alcohol dehydrogenases, catalytic domain"/>
    <property type="match status" value="1"/>
</dbReference>
<dbReference type="SUPFAM" id="SSF51735">
    <property type="entry name" value="NAD(P)-binding Rossmann-fold domains"/>
    <property type="match status" value="1"/>
</dbReference>
<organism evidence="4 5">
    <name type="scientific">Exophiala bonariae</name>
    <dbReference type="NCBI Taxonomy" id="1690606"/>
    <lineage>
        <taxon>Eukaryota</taxon>
        <taxon>Fungi</taxon>
        <taxon>Dikarya</taxon>
        <taxon>Ascomycota</taxon>
        <taxon>Pezizomycotina</taxon>
        <taxon>Eurotiomycetes</taxon>
        <taxon>Chaetothyriomycetidae</taxon>
        <taxon>Chaetothyriales</taxon>
        <taxon>Herpotrichiellaceae</taxon>
        <taxon>Exophiala</taxon>
    </lineage>
</organism>
<gene>
    <name evidence="4" type="ORF">LTR84_004940</name>
</gene>
<evidence type="ECO:0000256" key="1">
    <source>
        <dbReference type="ARBA" id="ARBA00008072"/>
    </source>
</evidence>
<sequence length="342" mass="35845">MSTQFVNQAAWQTGANVKPLSVGPGPDQNNPASDEVIIKVEYVAINPSEWKFQDFNYIPVQFPHVLGSDVAGTIVKIGDGVTRLKEGDRVIGHCLGLSFGGAKHGGFQHYTTCREVVVAKVPDSIPLSHAVVLPLGLSTSIVGLFEILKLDLPTLGGEKKARTVVIWGGSSSMGSTAIQLAVAAGYDVVSTASPRNSGYVKALGAQDTFDHTDSEVVSNILKKLDGRTVAGVYDCIGEEATTKACAAILSQVGGGSLATVLWPPSDLPANVQASMVFATNPGLVADHPGVKVWRDFVESALETGKLLPKPEPKVLTGGLAVVQDALDLQKKGVSAQKVVVQL</sequence>
<evidence type="ECO:0000313" key="4">
    <source>
        <dbReference type="EMBL" id="KAK5062865.1"/>
    </source>
</evidence>
<dbReference type="GeneID" id="89973118"/>
<dbReference type="InterPro" id="IPR047122">
    <property type="entry name" value="Trans-enoyl_RdTase-like"/>
</dbReference>
<name>A0AAV9NSD3_9EURO</name>
<evidence type="ECO:0000259" key="3">
    <source>
        <dbReference type="SMART" id="SM00829"/>
    </source>
</evidence>
<proteinExistence type="inferred from homology"/>
<dbReference type="InterPro" id="IPR013154">
    <property type="entry name" value="ADH-like_N"/>
</dbReference>
<dbReference type="Pfam" id="PF00107">
    <property type="entry name" value="ADH_zinc_N"/>
    <property type="match status" value="1"/>
</dbReference>
<keyword evidence="5" id="KW-1185">Reference proteome</keyword>
<comment type="caution">
    <text evidence="4">The sequence shown here is derived from an EMBL/GenBank/DDBJ whole genome shotgun (WGS) entry which is preliminary data.</text>
</comment>
<dbReference type="EMBL" id="JAVRRD010000002">
    <property type="protein sequence ID" value="KAK5062865.1"/>
    <property type="molecule type" value="Genomic_DNA"/>
</dbReference>
<dbReference type="InterPro" id="IPR020843">
    <property type="entry name" value="ER"/>
</dbReference>
<evidence type="ECO:0000256" key="2">
    <source>
        <dbReference type="ARBA" id="ARBA00023002"/>
    </source>
</evidence>
<comment type="similarity">
    <text evidence="1">Belongs to the zinc-containing alcohol dehydrogenase family.</text>
</comment>
<dbReference type="GO" id="GO:0016651">
    <property type="term" value="F:oxidoreductase activity, acting on NAD(P)H"/>
    <property type="evidence" value="ECO:0007669"/>
    <property type="project" value="InterPro"/>
</dbReference>
<dbReference type="InterPro" id="IPR013149">
    <property type="entry name" value="ADH-like_C"/>
</dbReference>
<dbReference type="PANTHER" id="PTHR45348">
    <property type="entry name" value="HYPOTHETICAL OXIDOREDUCTASE (EUROFUNG)"/>
    <property type="match status" value="1"/>
</dbReference>
<reference evidence="4 5" key="1">
    <citation type="submission" date="2023-08" db="EMBL/GenBank/DDBJ databases">
        <title>Black Yeasts Isolated from many extreme environments.</title>
        <authorList>
            <person name="Coleine C."/>
            <person name="Stajich J.E."/>
            <person name="Selbmann L."/>
        </authorList>
    </citation>
    <scope>NUCLEOTIDE SEQUENCE [LARGE SCALE GENOMIC DNA]</scope>
    <source>
        <strain evidence="4 5">CCFEE 5792</strain>
    </source>
</reference>
<dbReference type="Proteomes" id="UP001358417">
    <property type="component" value="Unassembled WGS sequence"/>
</dbReference>
<dbReference type="InterPro" id="IPR011032">
    <property type="entry name" value="GroES-like_sf"/>
</dbReference>
<accession>A0AAV9NSD3</accession>
<dbReference type="PANTHER" id="PTHR45348:SF2">
    <property type="entry name" value="ZINC-TYPE ALCOHOL DEHYDROGENASE-LIKE PROTEIN C2E1P3.01"/>
    <property type="match status" value="1"/>
</dbReference>
<evidence type="ECO:0000313" key="5">
    <source>
        <dbReference type="Proteomes" id="UP001358417"/>
    </source>
</evidence>